<dbReference type="EMBL" id="CP134537">
    <property type="protein sequence ID" value="WNH09174.1"/>
    <property type="molecule type" value="Genomic_DNA"/>
</dbReference>
<dbReference type="InterPro" id="IPR011460">
    <property type="entry name" value="Lcl_C"/>
</dbReference>
<organism evidence="4 5">
    <name type="scientific">Thalassobellus suaedae</name>
    <dbReference type="NCBI Taxonomy" id="3074124"/>
    <lineage>
        <taxon>Bacteria</taxon>
        <taxon>Pseudomonadati</taxon>
        <taxon>Bacteroidota</taxon>
        <taxon>Flavobacteriia</taxon>
        <taxon>Flavobacteriales</taxon>
        <taxon>Flavobacteriaceae</taxon>
        <taxon>Thalassobellus</taxon>
    </lineage>
</organism>
<keyword evidence="1" id="KW-0175">Coiled coil</keyword>
<name>A0ABY9XTB2_9FLAO</name>
<keyword evidence="2" id="KW-0732">Signal</keyword>
<dbReference type="Proteomes" id="UP001302806">
    <property type="component" value="Chromosome"/>
</dbReference>
<gene>
    <name evidence="4" type="ORF">RHP51_19515</name>
</gene>
<evidence type="ECO:0000259" key="3">
    <source>
        <dbReference type="Pfam" id="PF07603"/>
    </source>
</evidence>
<evidence type="ECO:0000256" key="2">
    <source>
        <dbReference type="SAM" id="SignalP"/>
    </source>
</evidence>
<dbReference type="RefSeq" id="WP_415865693.1">
    <property type="nucleotide sequence ID" value="NZ_CP134537.1"/>
</dbReference>
<feature type="signal peptide" evidence="2">
    <location>
        <begin position="1"/>
        <end position="19"/>
    </location>
</feature>
<evidence type="ECO:0000313" key="5">
    <source>
        <dbReference type="Proteomes" id="UP001302806"/>
    </source>
</evidence>
<evidence type="ECO:0000256" key="1">
    <source>
        <dbReference type="SAM" id="Coils"/>
    </source>
</evidence>
<dbReference type="Pfam" id="PF07603">
    <property type="entry name" value="Lcl_C"/>
    <property type="match status" value="1"/>
</dbReference>
<reference evidence="4 5" key="1">
    <citation type="submission" date="2023-09" db="EMBL/GenBank/DDBJ databases">
        <title>Thalassobella suaedae gen. nov., sp. nov., a marine bacterium of the family Flavobacteriaceae isolated from a halophyte Suaeda japonica.</title>
        <authorList>
            <person name="Lee S.Y."/>
            <person name="Hwang C.Y."/>
        </authorList>
    </citation>
    <scope>NUCLEOTIDE SEQUENCE [LARGE SCALE GENOMIC DNA]</scope>
    <source>
        <strain evidence="4 5">HL-DH14</strain>
    </source>
</reference>
<dbReference type="Gene3D" id="6.10.140.2190">
    <property type="match status" value="1"/>
</dbReference>
<feature type="coiled-coil region" evidence="1">
    <location>
        <begin position="142"/>
        <end position="172"/>
    </location>
</feature>
<proteinExistence type="predicted"/>
<protein>
    <submittedName>
        <fullName evidence="4">DUF1566 domain-containing protein</fullName>
    </submittedName>
</protein>
<feature type="chain" id="PRO_5046605840" evidence="2">
    <location>
        <begin position="20"/>
        <end position="1134"/>
    </location>
</feature>
<sequence>MKKLIFLVFLFTIGFQSFSQTTGINYQAVILSPNTKELPGENAQSNILANSNVTVQFTILDNFGNEEYQEYHQTSTDAFGMINLLISQGTITGGNSFEDIMWNGESKKLRVDIDFSATASNYTNLSVNELTFMPQPLVGEDARALNNNTIGLEEEINRAINAELDLKDEIDQNKEDIEAITAVNADGLGAEIIRATAAEGAIVNNLDAEIDNREAADTGLQRNIDAVQVDVDQNESDSYAADSTLQRNIDNLETNSNTAIAAVQSDVDQNESDSDAADTILQNNIDTLESSTDTAIATVQSDVDQNELDRDAADTILQNNIDTLESDTDTAMTAVQEDVDANETASVNADATLQSNIDTVQSDVDTNEADSDAADATLQNNIDALETSSTAAITAVQDDVDANETASVNADATLQSNIDTVQSDVDTNEADSDAADATLQNNIDALETSSTAAIKVVQDDVDSNETASVIADAALQSNIDTVQSDVDTNEADSDAADATLQNNIDALETSSTAAITAVQDDVDANKTASVNADAALQSNIDTVQSDVDTNEADSDAADATLQSNIDTLETNSNTAIETVQTDVDQNELDSDTADTTLQNNIDALETSSTAAITAVQDDVDANEIASAAADASLQGELDATQTGAGLGTDGSYTANASTNYMKTSTSLVSATEGLDTQIKTNADAIALKANLASPTFTGTPLAPTATTGTSTTQLATTAFVSEAFDTVISDGVAAQTLSIGDFVGGGVVFWVDPVDNSRGLVCSIEDQSAGIQWYNGSYLTTGATGTAVETGASNTDAIIAVQGATETNYAAGLARAYTGGGFTDWYLPSKDELYQMGLNRGIINSIASTNGGVNFGGGSRSYWSSTETGSNAWVLFFGNLHQTFLSKNETKMVRAVRAVGFPAISSLTTITAEQAAQNTAIDLKANLASPTFTGTPLAPTATVGTNTTQIATTAFVTAAASSSNFVDLATDQTIAGVKTFSGDAIVEGILSTPNLRIDAGKNYWEFSINSGSLVLKQDLDQVFSIGADGNGYFTNNLTANSFIKTGGTASQFLKADGTVDVTTYAPLASPTFTGTPTLPTGTIGVTQTAGDNTTALATTAYVDNSNTTNANLTGMVTSVGNATTVVTNANLTGQ</sequence>
<accession>A0ABY9XTB2</accession>
<evidence type="ECO:0000313" key="4">
    <source>
        <dbReference type="EMBL" id="WNH09174.1"/>
    </source>
</evidence>
<feature type="domain" description="Lcl C-terminal" evidence="3">
    <location>
        <begin position="764"/>
        <end position="897"/>
    </location>
</feature>